<evidence type="ECO:0000313" key="2">
    <source>
        <dbReference type="Proteomes" id="UP000066487"/>
    </source>
</evidence>
<proteinExistence type="predicted"/>
<organism evidence="1 2">
    <name type="scientific">Pseudomonas fluorescens</name>
    <dbReference type="NCBI Taxonomy" id="294"/>
    <lineage>
        <taxon>Bacteria</taxon>
        <taxon>Pseudomonadati</taxon>
        <taxon>Pseudomonadota</taxon>
        <taxon>Gammaproteobacteria</taxon>
        <taxon>Pseudomonadales</taxon>
        <taxon>Pseudomonadaceae</taxon>
        <taxon>Pseudomonas</taxon>
    </lineage>
</organism>
<gene>
    <name evidence="1" type="ORF">AO353_26095</name>
</gene>
<dbReference type="EMBL" id="CP012830">
    <property type="protein sequence ID" value="ALI04365.1"/>
    <property type="molecule type" value="Genomic_DNA"/>
</dbReference>
<dbReference type="AlphaFoldDB" id="A0A0N9WM15"/>
<accession>A0A0N9WM15</accession>
<protein>
    <submittedName>
        <fullName evidence="1">Uncharacterized protein</fullName>
    </submittedName>
</protein>
<sequence length="59" mass="6845">MPTYQVGKINMPYESMLNMASRSEFRYLEFTKKNPVKKAKPRRFATSGLLFSPASLNDR</sequence>
<reference evidence="2" key="1">
    <citation type="submission" date="2015-09" db="EMBL/GenBank/DDBJ databases">
        <title>Whole genome sequence of Pseudomonas fluorescens FW300-N2E3.</title>
        <authorList>
            <person name="Ray J."/>
            <person name="Melnyk R."/>
            <person name="Deutschbauer A."/>
        </authorList>
    </citation>
    <scope>NUCLEOTIDE SEQUENCE [LARGE SCALE GENOMIC DNA]</scope>
    <source>
        <strain evidence="2">FW300-N2E3</strain>
    </source>
</reference>
<name>A0A0N9WM15_PSEFL</name>
<dbReference type="Proteomes" id="UP000066487">
    <property type="component" value="Chromosome"/>
</dbReference>
<reference evidence="1 2" key="2">
    <citation type="journal article" date="2018" name="Nature">
        <title>Mutant phenotypes for thousands of bacterial genes of unknown function.</title>
        <authorList>
            <person name="Price M.N."/>
            <person name="Wetmore K.M."/>
            <person name="Waters R.J."/>
            <person name="Callaghan M."/>
            <person name="Ray J."/>
            <person name="Liu H."/>
            <person name="Kuehl J.V."/>
            <person name="Melnyk R.A."/>
            <person name="Lamson J.S."/>
            <person name="Suh Y."/>
            <person name="Carlson H.K."/>
            <person name="Esquivel Z."/>
            <person name="Sadeeshkumar H."/>
            <person name="Chakraborty R."/>
            <person name="Zane G.M."/>
            <person name="Rubin B.E."/>
            <person name="Wall J.D."/>
            <person name="Visel A."/>
            <person name="Bristow J."/>
            <person name="Blow M.J."/>
            <person name="Arkin A.P."/>
            <person name="Deutschbauer A.M."/>
        </authorList>
    </citation>
    <scope>NUCLEOTIDE SEQUENCE [LARGE SCALE GENOMIC DNA]</scope>
    <source>
        <strain evidence="1 2">FW300-N2E3</strain>
    </source>
</reference>
<evidence type="ECO:0000313" key="1">
    <source>
        <dbReference type="EMBL" id="ALI04365.1"/>
    </source>
</evidence>